<dbReference type="AlphaFoldDB" id="A0A928BU25"/>
<proteinExistence type="predicted"/>
<sequence>MKKLIFLLTVFCCVDAAAQPEFVKKIGRFIDSMSVRGVDRRYIDAPEKPWQVMVQGNINQSDVHIKSQFDGSLLFEDVKGMFTWEPCVKTDVSSYVGFWAGYRGYGLGYSVNVGGDKGSLFKLGATGGSYGVNLRIHRFETDEPTVHFEYDDISGAHESGDGHYYLIDPMYVKVVSLDGYYLFNGKRFSYCAAYDQSVFQKRSAGSFMVGAMYYKSTIIYDNNPDADFILMMNDIGKIKQYQFAIGPGYAYNFVPCKGLLISAMAMPMITVSNKIDVWHYNSNLRKAALSGDDADIDIEDYVIYPSEGANKIYYPYEKEFKTSHRSDATVILDARLSVTYNTGNWFFNTYALLNRFRFEFDTTKGHLTDWSINACVGIRL</sequence>
<dbReference type="EMBL" id="SUYD01000006">
    <property type="protein sequence ID" value="MBE6265960.1"/>
    <property type="molecule type" value="Genomic_DNA"/>
</dbReference>
<name>A0A928BU25_XYLRU</name>
<dbReference type="Proteomes" id="UP000763088">
    <property type="component" value="Unassembled WGS sequence"/>
</dbReference>
<organism evidence="1 2">
    <name type="scientific">Xylanibacter ruminicola</name>
    <name type="common">Prevotella ruminicola</name>
    <dbReference type="NCBI Taxonomy" id="839"/>
    <lineage>
        <taxon>Bacteria</taxon>
        <taxon>Pseudomonadati</taxon>
        <taxon>Bacteroidota</taxon>
        <taxon>Bacteroidia</taxon>
        <taxon>Bacteroidales</taxon>
        <taxon>Prevotellaceae</taxon>
        <taxon>Xylanibacter</taxon>
    </lineage>
</organism>
<dbReference type="InterPro" id="IPR025535">
    <property type="entry name" value="DUF4421"/>
</dbReference>
<evidence type="ECO:0000313" key="2">
    <source>
        <dbReference type="Proteomes" id="UP000763088"/>
    </source>
</evidence>
<accession>A0A928BU25</accession>
<reference evidence="1" key="1">
    <citation type="submission" date="2019-04" db="EMBL/GenBank/DDBJ databases">
        <title>Evolution of Biomass-Degrading Anaerobic Consortia Revealed by Metagenomics.</title>
        <authorList>
            <person name="Peng X."/>
        </authorList>
    </citation>
    <scope>NUCLEOTIDE SEQUENCE</scope>
    <source>
        <strain evidence="1">SIG141</strain>
    </source>
</reference>
<protein>
    <submittedName>
        <fullName evidence="1">DUF4421 domain-containing protein</fullName>
    </submittedName>
</protein>
<comment type="caution">
    <text evidence="1">The sequence shown here is derived from an EMBL/GenBank/DDBJ whole genome shotgun (WGS) entry which is preliminary data.</text>
</comment>
<evidence type="ECO:0000313" key="1">
    <source>
        <dbReference type="EMBL" id="MBE6265960.1"/>
    </source>
</evidence>
<dbReference type="Pfam" id="PF14391">
    <property type="entry name" value="DUF4421"/>
    <property type="match status" value="1"/>
</dbReference>
<gene>
    <name evidence="1" type="ORF">E7102_05770</name>
</gene>